<dbReference type="Proteomes" id="UP000789405">
    <property type="component" value="Unassembled WGS sequence"/>
</dbReference>
<dbReference type="AlphaFoldDB" id="A0A9N8ZYU8"/>
<evidence type="ECO:0000313" key="2">
    <source>
        <dbReference type="Proteomes" id="UP000789405"/>
    </source>
</evidence>
<name>A0A9N8ZYU8_9GLOM</name>
<proteinExistence type="predicted"/>
<evidence type="ECO:0000313" key="1">
    <source>
        <dbReference type="EMBL" id="CAG8511102.1"/>
    </source>
</evidence>
<accession>A0A9N8ZYU8</accession>
<organism evidence="1 2">
    <name type="scientific">Dentiscutata erythropus</name>
    <dbReference type="NCBI Taxonomy" id="1348616"/>
    <lineage>
        <taxon>Eukaryota</taxon>
        <taxon>Fungi</taxon>
        <taxon>Fungi incertae sedis</taxon>
        <taxon>Mucoromycota</taxon>
        <taxon>Glomeromycotina</taxon>
        <taxon>Glomeromycetes</taxon>
        <taxon>Diversisporales</taxon>
        <taxon>Gigasporaceae</taxon>
        <taxon>Dentiscutata</taxon>
    </lineage>
</organism>
<gene>
    <name evidence="1" type="ORF">DERYTH_LOCUS3389</name>
</gene>
<reference evidence="1" key="1">
    <citation type="submission" date="2021-06" db="EMBL/GenBank/DDBJ databases">
        <authorList>
            <person name="Kallberg Y."/>
            <person name="Tangrot J."/>
            <person name="Rosling A."/>
        </authorList>
    </citation>
    <scope>NUCLEOTIDE SEQUENCE</scope>
    <source>
        <strain evidence="1">MA453B</strain>
    </source>
</reference>
<protein>
    <submittedName>
        <fullName evidence="1">6282_t:CDS:1</fullName>
    </submittedName>
</protein>
<comment type="caution">
    <text evidence="1">The sequence shown here is derived from an EMBL/GenBank/DDBJ whole genome shotgun (WGS) entry which is preliminary data.</text>
</comment>
<sequence>MNNYNIWVKISEHFLDHILLYVGKDIKRLPAFRITFYYLLHIQAYQFYYLRFVPTIYTKFFPINPTKQYYPQQVVWIENGGEELRAPKLDYTLNDMEFIALSNFYKANLDENIAELNDWEVKYSKLRTKEGYMLGSLMSKVVANARNNSCVMYELETNIARPKDPEKYELRKYFGCVLLCVSRKISIACIYSQCKKYAKRII</sequence>
<dbReference type="EMBL" id="CAJVPY010001190">
    <property type="protein sequence ID" value="CAG8511102.1"/>
    <property type="molecule type" value="Genomic_DNA"/>
</dbReference>
<dbReference type="OrthoDB" id="2407360at2759"/>
<keyword evidence="2" id="KW-1185">Reference proteome</keyword>